<dbReference type="InterPro" id="IPR044974">
    <property type="entry name" value="Disease_R_plants"/>
</dbReference>
<dbReference type="Gene3D" id="3.80.10.10">
    <property type="entry name" value="Ribonuclease Inhibitor"/>
    <property type="match status" value="2"/>
</dbReference>
<dbReference type="GO" id="GO:0006952">
    <property type="term" value="P:defense response"/>
    <property type="evidence" value="ECO:0007669"/>
    <property type="project" value="InterPro"/>
</dbReference>
<dbReference type="InterPro" id="IPR032675">
    <property type="entry name" value="LRR_dom_sf"/>
</dbReference>
<name>A0A6N2M609_SALVM</name>
<evidence type="ECO:0000313" key="1">
    <source>
        <dbReference type="EMBL" id="VFU48249.1"/>
    </source>
</evidence>
<dbReference type="SUPFAM" id="SSF52058">
    <property type="entry name" value="L domain-like"/>
    <property type="match status" value="1"/>
</dbReference>
<dbReference type="PANTHER" id="PTHR11017:SF271">
    <property type="entry name" value="DISEASE RESISTANCE PROTEIN (TIR-NBS-LRR CLASS) FAMILY"/>
    <property type="match status" value="1"/>
</dbReference>
<dbReference type="AlphaFoldDB" id="A0A6N2M609"/>
<protein>
    <submittedName>
        <fullName evidence="1">Uncharacterized protein</fullName>
    </submittedName>
</protein>
<reference evidence="1" key="1">
    <citation type="submission" date="2019-03" db="EMBL/GenBank/DDBJ databases">
        <authorList>
            <person name="Mank J."/>
            <person name="Almeida P."/>
        </authorList>
    </citation>
    <scope>NUCLEOTIDE SEQUENCE</scope>
    <source>
        <strain evidence="1">78183</strain>
    </source>
</reference>
<gene>
    <name evidence="1" type="ORF">SVIM_LOCUS314624</name>
</gene>
<accession>A0A6N2M609</accession>
<sequence length="495" mass="56504">MRCLKLLQINGVHLSGPFKLLSEELIWICWLECPLKSFPSDLCAGQLVVLEMQYSNIKELWKEKKILNKLKILNLSYSRHLVKTPNLHSSSLEKLLLEGCLSLVEVHQSVGHLKSLIFLNLKGCRRLKTLPQSICNAKSLEILNISECSQLEKLPEHMGGMESFTELLADGINNEQFLASIEHLKYLRKLSLCGYNFNAHALSSTSWPSLISSWISTSVLDWKALLPPCFTSWRLLRKLRLAYYGIESIRNKSISLPSSISVLPKLQLLRVSDCRNLVSISELPSNLKLLDAIGCKSMERASYNHCYGYHINDYDARLLMSLVFSKYPNGFRYCAEGCSLSFHIPPVFQGLFFWAFSARMFFSSSHTIKAIIRKKSNGMQLFEARLVVGLYCPLSWGRYVSLSEMAMEEYCGHEELELHVNLGSEDINVKQCGIHVIADWDSFEAIEWDSKDIESDNVIPSLVGHLLYHPLYGSIAFTTIERWKDDLIRRKNLPL</sequence>
<dbReference type="PANTHER" id="PTHR11017">
    <property type="entry name" value="LEUCINE-RICH REPEAT-CONTAINING PROTEIN"/>
    <property type="match status" value="1"/>
</dbReference>
<organism evidence="1">
    <name type="scientific">Salix viminalis</name>
    <name type="common">Common osier</name>
    <name type="synonym">Basket willow</name>
    <dbReference type="NCBI Taxonomy" id="40686"/>
    <lineage>
        <taxon>Eukaryota</taxon>
        <taxon>Viridiplantae</taxon>
        <taxon>Streptophyta</taxon>
        <taxon>Embryophyta</taxon>
        <taxon>Tracheophyta</taxon>
        <taxon>Spermatophyta</taxon>
        <taxon>Magnoliopsida</taxon>
        <taxon>eudicotyledons</taxon>
        <taxon>Gunneridae</taxon>
        <taxon>Pentapetalae</taxon>
        <taxon>rosids</taxon>
        <taxon>fabids</taxon>
        <taxon>Malpighiales</taxon>
        <taxon>Salicaceae</taxon>
        <taxon>Saliceae</taxon>
        <taxon>Salix</taxon>
    </lineage>
</organism>
<proteinExistence type="predicted"/>
<dbReference type="EMBL" id="CAADRP010001693">
    <property type="protein sequence ID" value="VFU48249.1"/>
    <property type="molecule type" value="Genomic_DNA"/>
</dbReference>